<sequence>MVSEANSSTHQRLANTIASLATVGANFEDIHIAIQSTLSRLVTPMVDDSILGSNHPVTAALRLLLGSGVAKVVRLQLVQVWFAPLVAQNLKSQYGDRILFLDAEGVAQNARSVQKPWNGVYVGTHMTALGLDIEAVVDALSPSHGSPSSMPSSISSSVGSAFSSLDTFSVTEFELGCEDAKNEESKDESANDDSFFSGINIEEWDASTQVTEQHDLLGSEEMEVDDDVSDDEELEDVSQEDFDAIMGNMEDMANYEANQCDMTYMTNFAPELLLSRYHLGHLL</sequence>
<gene>
    <name evidence="1" type="ORF">SETTUDRAFT_168640</name>
</gene>
<reference evidence="1 2" key="1">
    <citation type="journal article" date="2012" name="PLoS Pathog.">
        <title>Diverse lifestyles and strategies of plant pathogenesis encoded in the genomes of eighteen Dothideomycetes fungi.</title>
        <authorList>
            <person name="Ohm R.A."/>
            <person name="Feau N."/>
            <person name="Henrissat B."/>
            <person name="Schoch C.L."/>
            <person name="Horwitz B.A."/>
            <person name="Barry K.W."/>
            <person name="Condon B.J."/>
            <person name="Copeland A.C."/>
            <person name="Dhillon B."/>
            <person name="Glaser F."/>
            <person name="Hesse C.N."/>
            <person name="Kosti I."/>
            <person name="LaButti K."/>
            <person name="Lindquist E.A."/>
            <person name="Lucas S."/>
            <person name="Salamov A.A."/>
            <person name="Bradshaw R.E."/>
            <person name="Ciuffetti L."/>
            <person name="Hamelin R.C."/>
            <person name="Kema G.H.J."/>
            <person name="Lawrence C."/>
            <person name="Scott J.A."/>
            <person name="Spatafora J.W."/>
            <person name="Turgeon B.G."/>
            <person name="de Wit P.J.G.M."/>
            <person name="Zhong S."/>
            <person name="Goodwin S.B."/>
            <person name="Grigoriev I.V."/>
        </authorList>
    </citation>
    <scope>NUCLEOTIDE SEQUENCE [LARGE SCALE GENOMIC DNA]</scope>
    <source>
        <strain evidence="2">28A</strain>
    </source>
</reference>
<organism evidence="1 2">
    <name type="scientific">Exserohilum turcicum (strain 28A)</name>
    <name type="common">Northern leaf blight fungus</name>
    <name type="synonym">Setosphaeria turcica</name>
    <dbReference type="NCBI Taxonomy" id="671987"/>
    <lineage>
        <taxon>Eukaryota</taxon>
        <taxon>Fungi</taxon>
        <taxon>Dikarya</taxon>
        <taxon>Ascomycota</taxon>
        <taxon>Pezizomycotina</taxon>
        <taxon>Dothideomycetes</taxon>
        <taxon>Pleosporomycetidae</taxon>
        <taxon>Pleosporales</taxon>
        <taxon>Pleosporineae</taxon>
        <taxon>Pleosporaceae</taxon>
        <taxon>Exserohilum</taxon>
    </lineage>
</organism>
<dbReference type="HOGENOM" id="CLU_062261_0_0_1"/>
<protein>
    <submittedName>
        <fullName evidence="1">Uncharacterized protein</fullName>
    </submittedName>
</protein>
<dbReference type="EMBL" id="KB908548">
    <property type="protein sequence ID" value="EOA88258.1"/>
    <property type="molecule type" value="Genomic_DNA"/>
</dbReference>
<proteinExistence type="predicted"/>
<dbReference type="AlphaFoldDB" id="R0K5E7"/>
<reference evidence="1 2" key="2">
    <citation type="journal article" date="2013" name="PLoS Genet.">
        <title>Comparative genome structure, secondary metabolite, and effector coding capacity across Cochliobolus pathogens.</title>
        <authorList>
            <person name="Condon B.J."/>
            <person name="Leng Y."/>
            <person name="Wu D."/>
            <person name="Bushley K.E."/>
            <person name="Ohm R.A."/>
            <person name="Otillar R."/>
            <person name="Martin J."/>
            <person name="Schackwitz W."/>
            <person name="Grimwood J."/>
            <person name="MohdZainudin N."/>
            <person name="Xue C."/>
            <person name="Wang R."/>
            <person name="Manning V.A."/>
            <person name="Dhillon B."/>
            <person name="Tu Z.J."/>
            <person name="Steffenson B.J."/>
            <person name="Salamov A."/>
            <person name="Sun H."/>
            <person name="Lowry S."/>
            <person name="LaButti K."/>
            <person name="Han J."/>
            <person name="Copeland A."/>
            <person name="Lindquist E."/>
            <person name="Barry K."/>
            <person name="Schmutz J."/>
            <person name="Baker S.E."/>
            <person name="Ciuffetti L.M."/>
            <person name="Grigoriev I.V."/>
            <person name="Zhong S."/>
            <person name="Turgeon B.G."/>
        </authorList>
    </citation>
    <scope>NUCLEOTIDE SEQUENCE [LARGE SCALE GENOMIC DNA]</scope>
    <source>
        <strain evidence="2">28A</strain>
    </source>
</reference>
<dbReference type="RefSeq" id="XP_008024286.1">
    <property type="nucleotide sequence ID" value="XM_008026095.1"/>
</dbReference>
<evidence type="ECO:0000313" key="1">
    <source>
        <dbReference type="EMBL" id="EOA88258.1"/>
    </source>
</evidence>
<accession>R0K5E7</accession>
<dbReference type="GeneID" id="19400609"/>
<dbReference type="OrthoDB" id="62952at2759"/>
<dbReference type="Proteomes" id="UP000016935">
    <property type="component" value="Unassembled WGS sequence"/>
</dbReference>
<keyword evidence="2" id="KW-1185">Reference proteome</keyword>
<name>R0K5E7_EXST2</name>
<evidence type="ECO:0000313" key="2">
    <source>
        <dbReference type="Proteomes" id="UP000016935"/>
    </source>
</evidence>